<reference evidence="6" key="1">
    <citation type="submission" date="2021-02" db="EMBL/GenBank/DDBJ databases">
        <title>PHA producing bacteria isolated from coastal sediment in Guangdong, Shenzhen.</title>
        <authorList>
            <person name="Zheng W."/>
            <person name="Yu S."/>
            <person name="Huang Y."/>
        </authorList>
    </citation>
    <scope>NUCLEOTIDE SEQUENCE</scope>
    <source>
        <strain evidence="6">TN14-10</strain>
    </source>
</reference>
<dbReference type="PANTHER" id="PTHR47893">
    <property type="entry name" value="REGULATORY PROTEIN PCHR"/>
    <property type="match status" value="1"/>
</dbReference>
<dbReference type="AlphaFoldDB" id="A0A939DDJ7"/>
<dbReference type="SUPFAM" id="SSF46689">
    <property type="entry name" value="Homeodomain-like"/>
    <property type="match status" value="2"/>
</dbReference>
<organism evidence="6 7">
    <name type="scientific">Parahaliea mediterranea</name>
    <dbReference type="NCBI Taxonomy" id="651086"/>
    <lineage>
        <taxon>Bacteria</taxon>
        <taxon>Pseudomonadati</taxon>
        <taxon>Pseudomonadota</taxon>
        <taxon>Gammaproteobacteria</taxon>
        <taxon>Cellvibrionales</taxon>
        <taxon>Halieaceae</taxon>
        <taxon>Parahaliea</taxon>
    </lineage>
</organism>
<feature type="domain" description="HTH araC/xylS-type" evidence="5">
    <location>
        <begin position="273"/>
        <end position="371"/>
    </location>
</feature>
<evidence type="ECO:0000256" key="4">
    <source>
        <dbReference type="SAM" id="MobiDB-lite"/>
    </source>
</evidence>
<dbReference type="Pfam" id="PF12833">
    <property type="entry name" value="HTH_18"/>
    <property type="match status" value="1"/>
</dbReference>
<keyword evidence="3" id="KW-0804">Transcription</keyword>
<dbReference type="Proteomes" id="UP000664303">
    <property type="component" value="Unassembled WGS sequence"/>
</dbReference>
<dbReference type="GO" id="GO:0043565">
    <property type="term" value="F:sequence-specific DNA binding"/>
    <property type="evidence" value="ECO:0007669"/>
    <property type="project" value="InterPro"/>
</dbReference>
<dbReference type="Gene3D" id="1.10.10.60">
    <property type="entry name" value="Homeodomain-like"/>
    <property type="match status" value="2"/>
</dbReference>
<dbReference type="InterPro" id="IPR053142">
    <property type="entry name" value="PchR_regulatory_protein"/>
</dbReference>
<evidence type="ECO:0000256" key="3">
    <source>
        <dbReference type="ARBA" id="ARBA00023163"/>
    </source>
</evidence>
<proteinExistence type="predicted"/>
<dbReference type="InterPro" id="IPR018062">
    <property type="entry name" value="HTH_AraC-typ_CS"/>
</dbReference>
<feature type="region of interest" description="Disordered" evidence="4">
    <location>
        <begin position="1"/>
        <end position="30"/>
    </location>
</feature>
<keyword evidence="1" id="KW-0805">Transcription regulation</keyword>
<dbReference type="SMART" id="SM00342">
    <property type="entry name" value="HTH_ARAC"/>
    <property type="match status" value="1"/>
</dbReference>
<evidence type="ECO:0000256" key="1">
    <source>
        <dbReference type="ARBA" id="ARBA00023015"/>
    </source>
</evidence>
<evidence type="ECO:0000313" key="6">
    <source>
        <dbReference type="EMBL" id="MBN7796114.1"/>
    </source>
</evidence>
<dbReference type="PROSITE" id="PS00041">
    <property type="entry name" value="HTH_ARAC_FAMILY_1"/>
    <property type="match status" value="1"/>
</dbReference>
<keyword evidence="2" id="KW-0238">DNA-binding</keyword>
<comment type="caution">
    <text evidence="6">The sequence shown here is derived from an EMBL/GenBank/DDBJ whole genome shotgun (WGS) entry which is preliminary data.</text>
</comment>
<dbReference type="PANTHER" id="PTHR47893:SF1">
    <property type="entry name" value="REGULATORY PROTEIN PCHR"/>
    <property type="match status" value="1"/>
</dbReference>
<accession>A0A939DDJ7</accession>
<dbReference type="PROSITE" id="PS01124">
    <property type="entry name" value="HTH_ARAC_FAMILY_2"/>
    <property type="match status" value="1"/>
</dbReference>
<name>A0A939DDJ7_9GAMM</name>
<evidence type="ECO:0000313" key="7">
    <source>
        <dbReference type="Proteomes" id="UP000664303"/>
    </source>
</evidence>
<dbReference type="InterPro" id="IPR018060">
    <property type="entry name" value="HTH_AraC"/>
</dbReference>
<gene>
    <name evidence="6" type="ORF">JYP50_05920</name>
</gene>
<protein>
    <submittedName>
        <fullName evidence="6">Helix-turn-helix transcriptional regulator</fullName>
    </submittedName>
</protein>
<evidence type="ECO:0000259" key="5">
    <source>
        <dbReference type="PROSITE" id="PS01124"/>
    </source>
</evidence>
<keyword evidence="7" id="KW-1185">Reference proteome</keyword>
<dbReference type="EMBL" id="JAFKCZ010000004">
    <property type="protein sequence ID" value="MBN7796114.1"/>
    <property type="molecule type" value="Genomic_DNA"/>
</dbReference>
<evidence type="ECO:0000256" key="2">
    <source>
        <dbReference type="ARBA" id="ARBA00023125"/>
    </source>
</evidence>
<dbReference type="GO" id="GO:0003700">
    <property type="term" value="F:DNA-binding transcription factor activity"/>
    <property type="evidence" value="ECO:0007669"/>
    <property type="project" value="InterPro"/>
</dbReference>
<sequence length="372" mass="42382">MRQTPASATDRVDPRPLRSPRPVETAEPGGAKALSFDDLNRVYEGFNDAYLDDPARFEFLNVKQVCDNHNGLRLELDSSEARGYWELFRANRDLLVCIIDGRYLGSYQQAVLPRQDLITLRFMLSSGLEISFDDAAKVQIPQASVSVMHTRKDHGFNICIDKNSHLCSVTVHLKPRFLRRHFDLARDRLPPRLADVIYGDNQADNFCSFPLSPGIMHTVLDLIHMPYSGVRRRLFTEAKVAELICRFFQETEDNHRAQHQEANPRLSLESKLFAAQKILIESYATPPTVAELARRVGLNRSTLCASFKRHFGSSVFEFVQDYRMNKARELLHDGKLAISQVAETVGYQHPTNFTAAFKKHFGHLPKVLRTPS</sequence>
<dbReference type="RefSeq" id="WP_206559560.1">
    <property type="nucleotide sequence ID" value="NZ_JAFKCZ010000004.1"/>
</dbReference>
<dbReference type="InterPro" id="IPR009057">
    <property type="entry name" value="Homeodomain-like_sf"/>
</dbReference>